<evidence type="ECO:0000256" key="1">
    <source>
        <dbReference type="SAM" id="MobiDB-lite"/>
    </source>
</evidence>
<protein>
    <submittedName>
        <fullName evidence="2">Uncharacterized protein</fullName>
    </submittedName>
</protein>
<evidence type="ECO:0000313" key="2">
    <source>
        <dbReference type="EMBL" id="CAK0834848.1"/>
    </source>
</evidence>
<accession>A0ABN9SS83</accession>
<dbReference type="Proteomes" id="UP001189429">
    <property type="component" value="Unassembled WGS sequence"/>
</dbReference>
<organism evidence="2 3">
    <name type="scientific">Prorocentrum cordatum</name>
    <dbReference type="NCBI Taxonomy" id="2364126"/>
    <lineage>
        <taxon>Eukaryota</taxon>
        <taxon>Sar</taxon>
        <taxon>Alveolata</taxon>
        <taxon>Dinophyceae</taxon>
        <taxon>Prorocentrales</taxon>
        <taxon>Prorocentraceae</taxon>
        <taxon>Prorocentrum</taxon>
    </lineage>
</organism>
<evidence type="ECO:0000313" key="3">
    <source>
        <dbReference type="Proteomes" id="UP001189429"/>
    </source>
</evidence>
<keyword evidence="3" id="KW-1185">Reference proteome</keyword>
<feature type="region of interest" description="Disordered" evidence="1">
    <location>
        <begin position="97"/>
        <end position="116"/>
    </location>
</feature>
<sequence length="116" mass="12850">MSSLSPYDRWQIMLQALVYFQSHFWHNAAAIFEERLFSEGVCHRTCAELSPTSPSFLQLVVDIERDLRLTAERCDVILPSSLVAEVTQQRVAGALRPGCPSASPSSTPHYDAIGAV</sequence>
<proteinExistence type="predicted"/>
<gene>
    <name evidence="2" type="ORF">PCOR1329_LOCUS32138</name>
</gene>
<name>A0ABN9SS83_9DINO</name>
<dbReference type="EMBL" id="CAUYUJ010012914">
    <property type="protein sequence ID" value="CAK0834848.1"/>
    <property type="molecule type" value="Genomic_DNA"/>
</dbReference>
<reference evidence="2" key="1">
    <citation type="submission" date="2023-10" db="EMBL/GenBank/DDBJ databases">
        <authorList>
            <person name="Chen Y."/>
            <person name="Shah S."/>
            <person name="Dougan E. K."/>
            <person name="Thang M."/>
            <person name="Chan C."/>
        </authorList>
    </citation>
    <scope>NUCLEOTIDE SEQUENCE [LARGE SCALE GENOMIC DNA]</scope>
</reference>
<comment type="caution">
    <text evidence="2">The sequence shown here is derived from an EMBL/GenBank/DDBJ whole genome shotgun (WGS) entry which is preliminary data.</text>
</comment>